<dbReference type="Proteomes" id="UP001141259">
    <property type="component" value="Unassembled WGS sequence"/>
</dbReference>
<evidence type="ECO:0000313" key="3">
    <source>
        <dbReference type="EMBL" id="MCS7482415.1"/>
    </source>
</evidence>
<keyword evidence="4" id="KW-1185">Reference proteome</keyword>
<dbReference type="RefSeq" id="WP_259627883.1">
    <property type="nucleotide sequence ID" value="NZ_JANYMP010000024.1"/>
</dbReference>
<sequence length="328" mass="35209">GVKAARRAPGPNSLRRRGLLVAAGVLVVVAAVVSWTAFSGEPTTPSGPVLGADQRTADPCSLIRDAALETFGNPNPVSDDSGFNQCNVIVKKRGKEANVLALIDKTPGEQSPVQAQDKGRYRLVTEPAGEGSCRRRLLLPDRYEVQIEVTRANAIDADACTMADVAVRSADAVITRGPIPERRPDNPTLRPDSFSGTDACRAKDSPSFPDRAGIDRANPEVGFGRWKCTWTGTANGIVYQLRFTRAKPLNKSGATKLTIDGRYAVIGYPGDAPGDDTCEVEVHNLTYVDAYGYPKDEVLEANVIGQGLPSDERCRIATQLATSFFPPR</sequence>
<feature type="transmembrane region" description="Helical" evidence="2">
    <location>
        <begin position="20"/>
        <end position="38"/>
    </location>
</feature>
<keyword evidence="2" id="KW-1133">Transmembrane helix</keyword>
<evidence type="ECO:0008006" key="5">
    <source>
        <dbReference type="Google" id="ProtNLM"/>
    </source>
</evidence>
<gene>
    <name evidence="3" type="ORF">NZH93_36695</name>
</gene>
<dbReference type="EMBL" id="JANYMP010000024">
    <property type="protein sequence ID" value="MCS7482415.1"/>
    <property type="molecule type" value="Genomic_DNA"/>
</dbReference>
<organism evidence="3 4">
    <name type="scientific">Umezawaea endophytica</name>
    <dbReference type="NCBI Taxonomy" id="1654476"/>
    <lineage>
        <taxon>Bacteria</taxon>
        <taxon>Bacillati</taxon>
        <taxon>Actinomycetota</taxon>
        <taxon>Actinomycetes</taxon>
        <taxon>Pseudonocardiales</taxon>
        <taxon>Pseudonocardiaceae</taxon>
        <taxon>Umezawaea</taxon>
    </lineage>
</organism>
<reference evidence="3" key="1">
    <citation type="submission" date="2022-08" db="EMBL/GenBank/DDBJ databases">
        <authorList>
            <person name="Tistechok S."/>
            <person name="Samborskyy M."/>
            <person name="Roman I."/>
        </authorList>
    </citation>
    <scope>NUCLEOTIDE SEQUENCE</scope>
    <source>
        <strain evidence="3">DSM 103496</strain>
    </source>
</reference>
<feature type="non-terminal residue" evidence="3">
    <location>
        <position position="1"/>
    </location>
</feature>
<name>A0A9X3AK58_9PSEU</name>
<evidence type="ECO:0000256" key="1">
    <source>
        <dbReference type="SAM" id="MobiDB-lite"/>
    </source>
</evidence>
<accession>A0A9X3AK58</accession>
<proteinExistence type="predicted"/>
<keyword evidence="2" id="KW-0472">Membrane</keyword>
<dbReference type="AlphaFoldDB" id="A0A9X3AK58"/>
<evidence type="ECO:0000256" key="2">
    <source>
        <dbReference type="SAM" id="Phobius"/>
    </source>
</evidence>
<keyword evidence="2" id="KW-0812">Transmembrane</keyword>
<evidence type="ECO:0000313" key="4">
    <source>
        <dbReference type="Proteomes" id="UP001141259"/>
    </source>
</evidence>
<protein>
    <recommendedName>
        <fullName evidence="5">DUF3558 domain-containing protein</fullName>
    </recommendedName>
</protein>
<feature type="region of interest" description="Disordered" evidence="1">
    <location>
        <begin position="177"/>
        <end position="214"/>
    </location>
</feature>
<comment type="caution">
    <text evidence="3">The sequence shown here is derived from an EMBL/GenBank/DDBJ whole genome shotgun (WGS) entry which is preliminary data.</text>
</comment>